<gene>
    <name evidence="1" type="ORF">J2Z35_001240</name>
</gene>
<keyword evidence="2" id="KW-1185">Reference proteome</keyword>
<proteinExistence type="predicted"/>
<evidence type="ECO:0000313" key="1">
    <source>
        <dbReference type="EMBL" id="MBP2027446.1"/>
    </source>
</evidence>
<accession>A0ABS4KI38</accession>
<dbReference type="Proteomes" id="UP001314903">
    <property type="component" value="Unassembled WGS sequence"/>
</dbReference>
<name>A0ABS4KI38_9FIRM</name>
<evidence type="ECO:0000313" key="2">
    <source>
        <dbReference type="Proteomes" id="UP001314903"/>
    </source>
</evidence>
<organism evidence="1 2">
    <name type="scientific">Acetoanaerobium pronyense</name>
    <dbReference type="NCBI Taxonomy" id="1482736"/>
    <lineage>
        <taxon>Bacteria</taxon>
        <taxon>Bacillati</taxon>
        <taxon>Bacillota</taxon>
        <taxon>Clostridia</taxon>
        <taxon>Peptostreptococcales</taxon>
        <taxon>Filifactoraceae</taxon>
        <taxon>Acetoanaerobium</taxon>
    </lineage>
</organism>
<protein>
    <submittedName>
        <fullName evidence="1">Uncharacterized protein</fullName>
    </submittedName>
</protein>
<reference evidence="1 2" key="1">
    <citation type="submission" date="2021-03" db="EMBL/GenBank/DDBJ databases">
        <title>Genomic Encyclopedia of Type Strains, Phase IV (KMG-IV): sequencing the most valuable type-strain genomes for metagenomic binning, comparative biology and taxonomic classification.</title>
        <authorList>
            <person name="Goeker M."/>
        </authorList>
    </citation>
    <scope>NUCLEOTIDE SEQUENCE [LARGE SCALE GENOMIC DNA]</scope>
    <source>
        <strain evidence="1 2">DSM 27512</strain>
    </source>
</reference>
<dbReference type="EMBL" id="JAGGLI010000011">
    <property type="protein sequence ID" value="MBP2027446.1"/>
    <property type="molecule type" value="Genomic_DNA"/>
</dbReference>
<dbReference type="RefSeq" id="WP_209660507.1">
    <property type="nucleotide sequence ID" value="NZ_JAGGLI010000011.1"/>
</dbReference>
<sequence length="96" mass="11182">MDKNDILEKVSSLTMDIEKSKLLLSELLIDYSSDERLNPAEAFKYGTTVPNPSKPNEIGEKSFFWILDHKKIMDFISISYDYILKVEEEINSIFEE</sequence>
<comment type="caution">
    <text evidence="1">The sequence shown here is derived from an EMBL/GenBank/DDBJ whole genome shotgun (WGS) entry which is preliminary data.</text>
</comment>